<dbReference type="RefSeq" id="WP_301219680.1">
    <property type="nucleotide sequence ID" value="NZ_JAROCB010000004.1"/>
</dbReference>
<feature type="signal peptide" evidence="3">
    <location>
        <begin position="1"/>
        <end position="37"/>
    </location>
</feature>
<accession>A0ABT8IZT1</accession>
<evidence type="ECO:0000256" key="3">
    <source>
        <dbReference type="SAM" id="SignalP"/>
    </source>
</evidence>
<feature type="chain" id="PRO_5046430926" description="DUF11 domain-containing protein" evidence="3">
    <location>
        <begin position="38"/>
        <end position="450"/>
    </location>
</feature>
<reference evidence="4" key="1">
    <citation type="submission" date="2023-03" db="EMBL/GenBank/DDBJ databases">
        <title>MT1 and MT2 Draft Genomes of Novel Species.</title>
        <authorList>
            <person name="Venkateswaran K."/>
        </authorList>
    </citation>
    <scope>NUCLEOTIDE SEQUENCE</scope>
    <source>
        <strain evidence="4">F6_8S_P_1A</strain>
    </source>
</reference>
<evidence type="ECO:0000313" key="4">
    <source>
        <dbReference type="EMBL" id="MDN4598331.1"/>
    </source>
</evidence>
<feature type="compositionally biased region" description="Low complexity" evidence="1">
    <location>
        <begin position="334"/>
        <end position="345"/>
    </location>
</feature>
<sequence>MYYPKLIHNRHTRRVVIGAGAGAGLALGLVATTLAAAATVSTPPDAPAPVSMTVGAPYDDLSSTVCDGTNAIAVSKIQSTDGFVKDLYALPGDTVELVGVAKACQWQAAPTDVLEWGFTTREFRWTKTLTDGLFSDLGTQTVIQQGRSGVPTTSSILQTVGLPDDGARLTFGNISPVTSPNNQDTVSTATTVFLHVIDPRLQLKKEVCVTVTGCDPADDASWVEKTQATPGASVQWRLTATNLGNVPLTNVRVASDVLSGGTGTNNGCVGHTVTADLPVGGSASIVCVLDGAAAAGDGPITNTAELTSGFVDPSPGGRLLARFPDGVTSGTADAAVTVPVASTTPPVDPGTGGDGGDGSGGQGGDGGAGGTGGSGSGSGGSGGSSAGSGSGSGSYGTGPGSRSAKPAGQDSATGSLASTGLDAAPAVLAALALAALGGLLVLLRRRPARG</sequence>
<gene>
    <name evidence="4" type="ORF">P5G59_14360</name>
</gene>
<dbReference type="EMBL" id="JAROCB010000004">
    <property type="protein sequence ID" value="MDN4598331.1"/>
    <property type="molecule type" value="Genomic_DNA"/>
</dbReference>
<keyword evidence="2" id="KW-0472">Membrane</keyword>
<keyword evidence="3" id="KW-0732">Signal</keyword>
<evidence type="ECO:0008006" key="6">
    <source>
        <dbReference type="Google" id="ProtNLM"/>
    </source>
</evidence>
<evidence type="ECO:0000256" key="2">
    <source>
        <dbReference type="SAM" id="Phobius"/>
    </source>
</evidence>
<keyword evidence="2" id="KW-1133">Transmembrane helix</keyword>
<comment type="caution">
    <text evidence="4">The sequence shown here is derived from an EMBL/GenBank/DDBJ whole genome shotgun (WGS) entry which is preliminary data.</text>
</comment>
<name>A0ABT8IZT1_9MICO</name>
<keyword evidence="2" id="KW-0812">Transmembrane</keyword>
<evidence type="ECO:0000313" key="5">
    <source>
        <dbReference type="Proteomes" id="UP001174210"/>
    </source>
</evidence>
<proteinExistence type="predicted"/>
<dbReference type="Proteomes" id="UP001174210">
    <property type="component" value="Unassembled WGS sequence"/>
</dbReference>
<feature type="transmembrane region" description="Helical" evidence="2">
    <location>
        <begin position="423"/>
        <end position="443"/>
    </location>
</feature>
<feature type="compositionally biased region" description="Gly residues" evidence="1">
    <location>
        <begin position="350"/>
        <end position="399"/>
    </location>
</feature>
<protein>
    <recommendedName>
        <fullName evidence="6">DUF11 domain-containing protein</fullName>
    </recommendedName>
</protein>
<evidence type="ECO:0000256" key="1">
    <source>
        <dbReference type="SAM" id="MobiDB-lite"/>
    </source>
</evidence>
<feature type="region of interest" description="Disordered" evidence="1">
    <location>
        <begin position="334"/>
        <end position="417"/>
    </location>
</feature>
<keyword evidence="5" id="KW-1185">Reference proteome</keyword>
<organism evidence="4 5">
    <name type="scientific">Leifsonia virtsii</name>
    <dbReference type="NCBI Taxonomy" id="3035915"/>
    <lineage>
        <taxon>Bacteria</taxon>
        <taxon>Bacillati</taxon>
        <taxon>Actinomycetota</taxon>
        <taxon>Actinomycetes</taxon>
        <taxon>Micrococcales</taxon>
        <taxon>Microbacteriaceae</taxon>
        <taxon>Leifsonia</taxon>
    </lineage>
</organism>